<comment type="catalytic activity">
    <reaction evidence="6 7">
        <text>L-glutamate 5-semialdehyde + phosphate + NADP(+) = L-glutamyl 5-phosphate + NADPH + H(+)</text>
        <dbReference type="Rhea" id="RHEA:19541"/>
        <dbReference type="ChEBI" id="CHEBI:15378"/>
        <dbReference type="ChEBI" id="CHEBI:43474"/>
        <dbReference type="ChEBI" id="CHEBI:57783"/>
        <dbReference type="ChEBI" id="CHEBI:58066"/>
        <dbReference type="ChEBI" id="CHEBI:58274"/>
        <dbReference type="ChEBI" id="CHEBI:58349"/>
        <dbReference type="EC" id="1.2.1.41"/>
    </reaction>
</comment>
<evidence type="ECO:0000256" key="2">
    <source>
        <dbReference type="ARBA" id="ARBA00022605"/>
    </source>
</evidence>
<organism evidence="10 11">
    <name type="scientific">Haliangium ochraceum (strain DSM 14365 / JCM 11303 / SMP-2)</name>
    <dbReference type="NCBI Taxonomy" id="502025"/>
    <lineage>
        <taxon>Bacteria</taxon>
        <taxon>Pseudomonadati</taxon>
        <taxon>Myxococcota</taxon>
        <taxon>Polyangia</taxon>
        <taxon>Haliangiales</taxon>
        <taxon>Kofleriaceae</taxon>
        <taxon>Haliangium</taxon>
    </lineage>
</organism>
<dbReference type="Gene3D" id="3.40.605.10">
    <property type="entry name" value="Aldehyde Dehydrogenase, Chain A, domain 1"/>
    <property type="match status" value="1"/>
</dbReference>
<dbReference type="Proteomes" id="UP000001880">
    <property type="component" value="Chromosome"/>
</dbReference>
<dbReference type="STRING" id="502025.Hoch_0431"/>
<comment type="subcellular location">
    <subcellularLocation>
        <location evidence="7">Cytoplasm</location>
    </subcellularLocation>
</comment>
<evidence type="ECO:0000313" key="11">
    <source>
        <dbReference type="Proteomes" id="UP000001880"/>
    </source>
</evidence>
<evidence type="ECO:0000256" key="3">
    <source>
        <dbReference type="ARBA" id="ARBA00022650"/>
    </source>
</evidence>
<keyword evidence="11" id="KW-1185">Reference proteome</keyword>
<keyword evidence="7" id="KW-0963">Cytoplasm</keyword>
<dbReference type="FunFam" id="3.40.309.10:FF:000006">
    <property type="entry name" value="Gamma-glutamyl phosphate reductase"/>
    <property type="match status" value="1"/>
</dbReference>
<dbReference type="PANTHER" id="PTHR11063:SF8">
    <property type="entry name" value="DELTA-1-PYRROLINE-5-CARBOXYLATE SYNTHASE"/>
    <property type="match status" value="1"/>
</dbReference>
<name>D0LK38_HALO1</name>
<dbReference type="GO" id="GO:0055129">
    <property type="term" value="P:L-proline biosynthetic process"/>
    <property type="evidence" value="ECO:0007669"/>
    <property type="project" value="UniProtKB-UniRule"/>
</dbReference>
<dbReference type="Pfam" id="PF00171">
    <property type="entry name" value="Aldedh"/>
    <property type="match status" value="1"/>
</dbReference>
<evidence type="ECO:0000256" key="1">
    <source>
        <dbReference type="ARBA" id="ARBA00004985"/>
    </source>
</evidence>
<dbReference type="InterPro" id="IPR000965">
    <property type="entry name" value="GPR_dom"/>
</dbReference>
<keyword evidence="3 7" id="KW-0641">Proline biosynthesis</keyword>
<gene>
    <name evidence="7" type="primary">proA</name>
    <name evidence="10" type="ordered locus">Hoch_0431</name>
</gene>
<dbReference type="EC" id="1.2.1.41" evidence="7"/>
<dbReference type="HOGENOM" id="CLU_030231_0_0_7"/>
<dbReference type="PIRSF" id="PIRSF000151">
    <property type="entry name" value="GPR"/>
    <property type="match status" value="1"/>
</dbReference>
<dbReference type="NCBIfam" id="NF001221">
    <property type="entry name" value="PRK00197.1"/>
    <property type="match status" value="1"/>
</dbReference>
<dbReference type="eggNOG" id="COG0014">
    <property type="taxonomic scope" value="Bacteria"/>
</dbReference>
<keyword evidence="2 7" id="KW-0028">Amino-acid biosynthesis</keyword>
<keyword evidence="5 7" id="KW-0560">Oxidoreductase</keyword>
<dbReference type="PROSITE" id="PS01223">
    <property type="entry name" value="PROA"/>
    <property type="match status" value="1"/>
</dbReference>
<dbReference type="GO" id="GO:0005737">
    <property type="term" value="C:cytoplasm"/>
    <property type="evidence" value="ECO:0007669"/>
    <property type="project" value="UniProtKB-SubCell"/>
</dbReference>
<dbReference type="InterPro" id="IPR016163">
    <property type="entry name" value="Ald_DH_C"/>
</dbReference>
<evidence type="ECO:0000256" key="5">
    <source>
        <dbReference type="ARBA" id="ARBA00023002"/>
    </source>
</evidence>
<evidence type="ECO:0000256" key="6">
    <source>
        <dbReference type="ARBA" id="ARBA00049024"/>
    </source>
</evidence>
<evidence type="ECO:0000256" key="7">
    <source>
        <dbReference type="HAMAP-Rule" id="MF_00412"/>
    </source>
</evidence>
<sequence length="448" mass="47455">MSHVTAPANAPSSTDDTGAPARDDAPPREDALAREIAVMSAAARAASRVLAKTSSEQRARALRSIAVAVRDTTDAIVEANQRDLAAGEQAGLSAAMIDRLRLTPERLSSMASAIDEIAGLPEWVGRIEREETRPNGLRIARMRIPLGVVMMIYESRPNVTTDAAALCLKSANAVILRGGSEAAHSNLALGEAVAEGLRAAELPAAAAQIVPTRERAAIHHLLAREEDIDLVIPRGGEGLIRFVAEHSRIPVIKHYKGVCHLYVHAAADLDMALAIAENGKVQRPGVCNALETILVDRAVAERFVPALCERFVDLGVEIRGDEAVQSLGGAAVKPADDSDYAAEYLDLIVAVRVVDDFDAAVAHIERFGSNHTESIITADEAVGERFLREIQSSTVMVNASTRFADGGQLGLGAEIGISTTKLHAYGPMGAEGLTTTKFIVHGSGQTRG</sequence>
<protein>
    <recommendedName>
        <fullName evidence="7">Gamma-glutamyl phosphate reductase</fullName>
        <shortName evidence="7">GPR</shortName>
        <ecNumber evidence="7">1.2.1.41</ecNumber>
    </recommendedName>
    <alternativeName>
        <fullName evidence="7">Glutamate-5-semialdehyde dehydrogenase</fullName>
    </alternativeName>
    <alternativeName>
        <fullName evidence="7">Glutamyl-gamma-semialdehyde dehydrogenase</fullName>
        <shortName evidence="7">GSA dehydrogenase</shortName>
    </alternativeName>
</protein>
<dbReference type="EMBL" id="CP001804">
    <property type="protein sequence ID" value="ACY13072.1"/>
    <property type="molecule type" value="Genomic_DNA"/>
</dbReference>
<dbReference type="GO" id="GO:0004350">
    <property type="term" value="F:glutamate-5-semialdehyde dehydrogenase activity"/>
    <property type="evidence" value="ECO:0007669"/>
    <property type="project" value="UniProtKB-UniRule"/>
</dbReference>
<dbReference type="SUPFAM" id="SSF53720">
    <property type="entry name" value="ALDH-like"/>
    <property type="match status" value="1"/>
</dbReference>
<dbReference type="PANTHER" id="PTHR11063">
    <property type="entry name" value="GLUTAMATE SEMIALDEHYDE DEHYDROGENASE"/>
    <property type="match status" value="1"/>
</dbReference>
<evidence type="ECO:0000259" key="9">
    <source>
        <dbReference type="Pfam" id="PF00171"/>
    </source>
</evidence>
<feature type="region of interest" description="Disordered" evidence="8">
    <location>
        <begin position="1"/>
        <end position="29"/>
    </location>
</feature>
<feature type="domain" description="Aldehyde dehydrogenase" evidence="9">
    <location>
        <begin position="33"/>
        <end position="324"/>
    </location>
</feature>
<dbReference type="HAMAP" id="MF_00412">
    <property type="entry name" value="ProA"/>
    <property type="match status" value="1"/>
</dbReference>
<evidence type="ECO:0000256" key="4">
    <source>
        <dbReference type="ARBA" id="ARBA00022857"/>
    </source>
</evidence>
<dbReference type="InterPro" id="IPR012134">
    <property type="entry name" value="Glu-5-SA_DH"/>
</dbReference>
<comment type="similarity">
    <text evidence="7">Belongs to the gamma-glutamyl phosphate reductase family.</text>
</comment>
<dbReference type="NCBIfam" id="TIGR00407">
    <property type="entry name" value="proA"/>
    <property type="match status" value="1"/>
</dbReference>
<reference evidence="10 11" key="1">
    <citation type="journal article" date="2010" name="Stand. Genomic Sci.">
        <title>Complete genome sequence of Haliangium ochraceum type strain (SMP-2).</title>
        <authorList>
            <consortium name="US DOE Joint Genome Institute (JGI-PGF)"/>
            <person name="Ivanova N."/>
            <person name="Daum C."/>
            <person name="Lang E."/>
            <person name="Abt B."/>
            <person name="Kopitz M."/>
            <person name="Saunders E."/>
            <person name="Lapidus A."/>
            <person name="Lucas S."/>
            <person name="Glavina Del Rio T."/>
            <person name="Nolan M."/>
            <person name="Tice H."/>
            <person name="Copeland A."/>
            <person name="Cheng J.F."/>
            <person name="Chen F."/>
            <person name="Bruce D."/>
            <person name="Goodwin L."/>
            <person name="Pitluck S."/>
            <person name="Mavromatis K."/>
            <person name="Pati A."/>
            <person name="Mikhailova N."/>
            <person name="Chen A."/>
            <person name="Palaniappan K."/>
            <person name="Land M."/>
            <person name="Hauser L."/>
            <person name="Chang Y.J."/>
            <person name="Jeffries C.D."/>
            <person name="Detter J.C."/>
            <person name="Brettin T."/>
            <person name="Rohde M."/>
            <person name="Goker M."/>
            <person name="Bristow J."/>
            <person name="Markowitz V."/>
            <person name="Eisen J.A."/>
            <person name="Hugenholtz P."/>
            <person name="Kyrpides N.C."/>
            <person name="Klenk H.P."/>
        </authorList>
    </citation>
    <scope>NUCLEOTIDE SEQUENCE [LARGE SCALE GENOMIC DNA]</scope>
    <source>
        <strain evidence="11">DSM 14365 / CIP 107738 / JCM 11303 / AJ 13395 / SMP-2</strain>
    </source>
</reference>
<keyword evidence="4 7" id="KW-0521">NADP</keyword>
<dbReference type="AlphaFoldDB" id="D0LK38"/>
<dbReference type="InterPro" id="IPR016161">
    <property type="entry name" value="Ald_DH/histidinol_DH"/>
</dbReference>
<dbReference type="UniPathway" id="UPA00098">
    <property type="reaction ID" value="UER00360"/>
</dbReference>
<dbReference type="KEGG" id="hoh:Hoch_0431"/>
<comment type="function">
    <text evidence="7">Catalyzes the NADPH-dependent reduction of L-glutamate 5-phosphate into L-glutamate 5-semialdehyde and phosphate. The product spontaneously undergoes cyclization to form 1-pyrroline-5-carboxylate.</text>
</comment>
<evidence type="ECO:0000256" key="8">
    <source>
        <dbReference type="SAM" id="MobiDB-lite"/>
    </source>
</evidence>
<dbReference type="GO" id="GO:0050661">
    <property type="term" value="F:NADP binding"/>
    <property type="evidence" value="ECO:0007669"/>
    <property type="project" value="InterPro"/>
</dbReference>
<dbReference type="Gene3D" id="3.40.309.10">
    <property type="entry name" value="Aldehyde Dehydrogenase, Chain A, domain 2"/>
    <property type="match status" value="1"/>
</dbReference>
<dbReference type="InterPro" id="IPR016162">
    <property type="entry name" value="Ald_DH_N"/>
</dbReference>
<evidence type="ECO:0000313" key="10">
    <source>
        <dbReference type="EMBL" id="ACY13072.1"/>
    </source>
</evidence>
<comment type="pathway">
    <text evidence="1 7">Amino-acid biosynthesis; L-proline biosynthesis; L-glutamate 5-semialdehyde from L-glutamate: step 2/2.</text>
</comment>
<dbReference type="InterPro" id="IPR015590">
    <property type="entry name" value="Aldehyde_DH_dom"/>
</dbReference>
<accession>D0LK38</accession>
<dbReference type="CDD" id="cd07079">
    <property type="entry name" value="ALDH_F18-19_ProA-GPR"/>
    <property type="match status" value="1"/>
</dbReference>
<dbReference type="InterPro" id="IPR020593">
    <property type="entry name" value="G-glutamylP_reductase_CS"/>
</dbReference>
<proteinExistence type="inferred from homology"/>